<name>A0ABV4DQ63_9LACO</name>
<keyword evidence="2" id="KW-1185">Reference proteome</keyword>
<organism evidence="1 2">
    <name type="scientific">Ligilactobacillus faecis</name>
    <dbReference type="NCBI Taxonomy" id="762833"/>
    <lineage>
        <taxon>Bacteria</taxon>
        <taxon>Bacillati</taxon>
        <taxon>Bacillota</taxon>
        <taxon>Bacilli</taxon>
        <taxon>Lactobacillales</taxon>
        <taxon>Lactobacillaceae</taxon>
        <taxon>Ligilactobacillus</taxon>
    </lineage>
</organism>
<dbReference type="Proteomes" id="UP001565236">
    <property type="component" value="Unassembled WGS sequence"/>
</dbReference>
<dbReference type="EMBL" id="JBCLUF010000003">
    <property type="protein sequence ID" value="MEY8661587.1"/>
    <property type="molecule type" value="Genomic_DNA"/>
</dbReference>
<proteinExistence type="predicted"/>
<reference evidence="1 2" key="1">
    <citation type="submission" date="2024-03" db="EMBL/GenBank/DDBJ databases">
        <title>Mouse gut bacterial collection (mGBC) of GemPharmatech.</title>
        <authorList>
            <person name="He Y."/>
            <person name="Dong L."/>
            <person name="Wu D."/>
            <person name="Gao X."/>
            <person name="Lin Z."/>
        </authorList>
    </citation>
    <scope>NUCLEOTIDE SEQUENCE [LARGE SCALE GENOMIC DNA]</scope>
    <source>
        <strain evidence="1 2">15-30</strain>
    </source>
</reference>
<accession>A0ABV4DQ63</accession>
<sequence length="63" mass="6836">MTTKVLDINGKRIEVGDVCKAVATSEMLLVLKDSKDNLVAINPLIGLQDYLDVYPNGEDDPSS</sequence>
<evidence type="ECO:0008006" key="3">
    <source>
        <dbReference type="Google" id="ProtNLM"/>
    </source>
</evidence>
<evidence type="ECO:0000313" key="1">
    <source>
        <dbReference type="EMBL" id="MEY8661587.1"/>
    </source>
</evidence>
<evidence type="ECO:0000313" key="2">
    <source>
        <dbReference type="Proteomes" id="UP001565236"/>
    </source>
</evidence>
<gene>
    <name evidence="1" type="ORF">AALT52_01565</name>
</gene>
<protein>
    <recommendedName>
        <fullName evidence="3">Phage protein</fullName>
    </recommendedName>
</protein>
<comment type="caution">
    <text evidence="1">The sequence shown here is derived from an EMBL/GenBank/DDBJ whole genome shotgun (WGS) entry which is preliminary data.</text>
</comment>
<dbReference type="RefSeq" id="WP_369940500.1">
    <property type="nucleotide sequence ID" value="NZ_JBCLUF010000003.1"/>
</dbReference>